<gene>
    <name evidence="6" type="ORF">MNBD_GAMMA14-2108</name>
</gene>
<dbReference type="Gene3D" id="1.10.10.10">
    <property type="entry name" value="Winged helix-like DNA-binding domain superfamily/Winged helix DNA-binding domain"/>
    <property type="match status" value="1"/>
</dbReference>
<dbReference type="EMBL" id="UOFM01000239">
    <property type="protein sequence ID" value="VAW77959.1"/>
    <property type="molecule type" value="Genomic_DNA"/>
</dbReference>
<dbReference type="GO" id="GO:0003677">
    <property type="term" value="F:DNA binding"/>
    <property type="evidence" value="ECO:0007669"/>
    <property type="project" value="UniProtKB-KW"/>
</dbReference>
<evidence type="ECO:0000313" key="6">
    <source>
        <dbReference type="EMBL" id="VAW77959.1"/>
    </source>
</evidence>
<keyword evidence="3" id="KW-0238">DNA-binding</keyword>
<dbReference type="PROSITE" id="PS50931">
    <property type="entry name" value="HTH_LYSR"/>
    <property type="match status" value="1"/>
</dbReference>
<evidence type="ECO:0000256" key="1">
    <source>
        <dbReference type="ARBA" id="ARBA00009437"/>
    </source>
</evidence>
<name>A0A3B0YUF7_9ZZZZ</name>
<keyword evidence="4" id="KW-0804">Transcription</keyword>
<dbReference type="GO" id="GO:0003700">
    <property type="term" value="F:DNA-binding transcription factor activity"/>
    <property type="evidence" value="ECO:0007669"/>
    <property type="project" value="InterPro"/>
</dbReference>
<dbReference type="PANTHER" id="PTHR30419">
    <property type="entry name" value="HTH-TYPE TRANSCRIPTIONAL REGULATOR YBHD"/>
    <property type="match status" value="1"/>
</dbReference>
<dbReference type="AlphaFoldDB" id="A0A3B0YUF7"/>
<dbReference type="InterPro" id="IPR036388">
    <property type="entry name" value="WH-like_DNA-bd_sf"/>
</dbReference>
<organism evidence="6">
    <name type="scientific">hydrothermal vent metagenome</name>
    <dbReference type="NCBI Taxonomy" id="652676"/>
    <lineage>
        <taxon>unclassified sequences</taxon>
        <taxon>metagenomes</taxon>
        <taxon>ecological metagenomes</taxon>
    </lineage>
</organism>
<dbReference type="Pfam" id="PF00126">
    <property type="entry name" value="HTH_1"/>
    <property type="match status" value="1"/>
</dbReference>
<dbReference type="InterPro" id="IPR036390">
    <property type="entry name" value="WH_DNA-bd_sf"/>
</dbReference>
<feature type="domain" description="HTH lysR-type" evidence="5">
    <location>
        <begin position="9"/>
        <end position="63"/>
    </location>
</feature>
<dbReference type="PRINTS" id="PR00039">
    <property type="entry name" value="HTHLYSR"/>
</dbReference>
<dbReference type="NCBIfam" id="NF008416">
    <property type="entry name" value="PRK11242.1"/>
    <property type="match status" value="1"/>
</dbReference>
<evidence type="ECO:0000256" key="2">
    <source>
        <dbReference type="ARBA" id="ARBA00023015"/>
    </source>
</evidence>
<evidence type="ECO:0000259" key="5">
    <source>
        <dbReference type="PROSITE" id="PS50931"/>
    </source>
</evidence>
<dbReference type="InterPro" id="IPR000847">
    <property type="entry name" value="LysR_HTH_N"/>
</dbReference>
<dbReference type="Pfam" id="PF03466">
    <property type="entry name" value="LysR_substrate"/>
    <property type="match status" value="1"/>
</dbReference>
<dbReference type="GO" id="GO:0005829">
    <property type="term" value="C:cytosol"/>
    <property type="evidence" value="ECO:0007669"/>
    <property type="project" value="TreeGrafter"/>
</dbReference>
<dbReference type="SUPFAM" id="SSF46785">
    <property type="entry name" value="Winged helix' DNA-binding domain"/>
    <property type="match status" value="1"/>
</dbReference>
<sequence length="336" mass="37576">MKRRFIFPRSLQYLIAIAEYGSYTRAAEALYVSQPTLSQQIKLLEESLQMPLLDRSGRTVRLTDAGEIYLLHARRAWVELDEGSRAINDVQDLSRGTLRLGWNPITDHLTCCLLRNFNTRYPGITLSTFEMPQDGIREAVIEGRIDIGIAFSKPFSTEAQSSGINTCTLFEETFCLAVGNAHARARQQEKISAQELGQESLALLNTNFALRQHVDQYCLEQGITPRISVETNSLNVIIELIQFGPLATVLPSSIVNTQCGLYSIIPSPEFPHKAITLISRKEGYKSPACLAFTELASEWSVRRLVEPPGQRLKLCTLEEEDDSSPKIGNKNSTRVA</sequence>
<accession>A0A3B0YUF7</accession>
<proteinExistence type="inferred from homology"/>
<reference evidence="6" key="1">
    <citation type="submission" date="2018-06" db="EMBL/GenBank/DDBJ databases">
        <authorList>
            <person name="Zhirakovskaya E."/>
        </authorList>
    </citation>
    <scope>NUCLEOTIDE SEQUENCE</scope>
</reference>
<dbReference type="InterPro" id="IPR005119">
    <property type="entry name" value="LysR_subst-bd"/>
</dbReference>
<dbReference type="SUPFAM" id="SSF53850">
    <property type="entry name" value="Periplasmic binding protein-like II"/>
    <property type="match status" value="1"/>
</dbReference>
<keyword evidence="2" id="KW-0805">Transcription regulation</keyword>
<dbReference type="FunFam" id="1.10.10.10:FF:000001">
    <property type="entry name" value="LysR family transcriptional regulator"/>
    <property type="match status" value="1"/>
</dbReference>
<protein>
    <submittedName>
        <fullName evidence="6">Transcriptional regulator, LysR family</fullName>
    </submittedName>
</protein>
<comment type="similarity">
    <text evidence="1">Belongs to the LysR transcriptional regulatory family.</text>
</comment>
<evidence type="ECO:0000256" key="4">
    <source>
        <dbReference type="ARBA" id="ARBA00023163"/>
    </source>
</evidence>
<evidence type="ECO:0000256" key="3">
    <source>
        <dbReference type="ARBA" id="ARBA00023125"/>
    </source>
</evidence>
<dbReference type="PANTHER" id="PTHR30419:SF8">
    <property type="entry name" value="NITROGEN ASSIMILATION TRANSCRIPTIONAL ACTIVATOR-RELATED"/>
    <property type="match status" value="1"/>
</dbReference>
<dbReference type="Gene3D" id="3.40.190.290">
    <property type="match status" value="1"/>
</dbReference>
<dbReference type="InterPro" id="IPR050950">
    <property type="entry name" value="HTH-type_LysR_regulators"/>
</dbReference>